<dbReference type="Pfam" id="PF06689">
    <property type="entry name" value="zf-C4_ClpX"/>
    <property type="match status" value="1"/>
</dbReference>
<dbReference type="Proteomes" id="UP001597351">
    <property type="component" value="Unassembled WGS sequence"/>
</dbReference>
<protein>
    <submittedName>
        <fullName evidence="3">ClpX C4-type zinc finger protein</fullName>
    </submittedName>
</protein>
<evidence type="ECO:0000313" key="4">
    <source>
        <dbReference type="Proteomes" id="UP001597351"/>
    </source>
</evidence>
<name>A0ABW4TRA3_9ACTN</name>
<evidence type="ECO:0000259" key="2">
    <source>
        <dbReference type="PROSITE" id="PS51902"/>
    </source>
</evidence>
<feature type="binding site" evidence="1">
    <location>
        <position position="10"/>
    </location>
    <ligand>
        <name>Zn(2+)</name>
        <dbReference type="ChEBI" id="CHEBI:29105"/>
    </ligand>
</feature>
<evidence type="ECO:0000313" key="3">
    <source>
        <dbReference type="EMBL" id="MFD1948151.1"/>
    </source>
</evidence>
<keyword evidence="1" id="KW-0143">Chaperone</keyword>
<organism evidence="3 4">
    <name type="scientific">Nocardioides aestuarii</name>
    <dbReference type="NCBI Taxonomy" id="252231"/>
    <lineage>
        <taxon>Bacteria</taxon>
        <taxon>Bacillati</taxon>
        <taxon>Actinomycetota</taxon>
        <taxon>Actinomycetes</taxon>
        <taxon>Propionibacteriales</taxon>
        <taxon>Nocardioidaceae</taxon>
        <taxon>Nocardioides</taxon>
    </lineage>
</organism>
<feature type="domain" description="ClpX-type ZB" evidence="2">
    <location>
        <begin position="1"/>
        <end position="51"/>
    </location>
</feature>
<dbReference type="EMBL" id="JBHUGD010000003">
    <property type="protein sequence ID" value="MFD1948151.1"/>
    <property type="molecule type" value="Genomic_DNA"/>
</dbReference>
<evidence type="ECO:0000256" key="1">
    <source>
        <dbReference type="PROSITE-ProRule" id="PRU01250"/>
    </source>
</evidence>
<dbReference type="InterPro" id="IPR059188">
    <property type="entry name" value="Znf_CLPX-like"/>
</dbReference>
<keyword evidence="1" id="KW-0479">Metal-binding</keyword>
<dbReference type="RefSeq" id="WP_343919923.1">
    <property type="nucleotide sequence ID" value="NZ_BAAAJT010000002.1"/>
</dbReference>
<keyword evidence="1" id="KW-0862">Zinc</keyword>
<gene>
    <name evidence="3" type="ORF">ACFSDE_15220</name>
</gene>
<comment type="caution">
    <text evidence="3">The sequence shown here is derived from an EMBL/GenBank/DDBJ whole genome shotgun (WGS) entry which is preliminary data.</text>
</comment>
<proteinExistence type="inferred from homology"/>
<dbReference type="InterPro" id="IPR038366">
    <property type="entry name" value="Znf_CppX_C4_sf"/>
</dbReference>
<comment type="similarity">
    <text evidence="1">Belongs to the ClpX chaperone family.</text>
</comment>
<dbReference type="Gene3D" id="6.20.220.10">
    <property type="entry name" value="ClpX chaperone, C4-type zinc finger domain"/>
    <property type="match status" value="1"/>
</dbReference>
<dbReference type="InterPro" id="IPR010603">
    <property type="entry name" value="Znf_CppX_C4"/>
</dbReference>
<keyword evidence="4" id="KW-1185">Reference proteome</keyword>
<reference evidence="4" key="1">
    <citation type="journal article" date="2019" name="Int. J. Syst. Evol. Microbiol.">
        <title>The Global Catalogue of Microorganisms (GCM) 10K type strain sequencing project: providing services to taxonomists for standard genome sequencing and annotation.</title>
        <authorList>
            <consortium name="The Broad Institute Genomics Platform"/>
            <consortium name="The Broad Institute Genome Sequencing Center for Infectious Disease"/>
            <person name="Wu L."/>
            <person name="Ma J."/>
        </authorList>
    </citation>
    <scope>NUCLEOTIDE SEQUENCE [LARGE SCALE GENOMIC DNA]</scope>
    <source>
        <strain evidence="4">CGMCC 1.12477</strain>
    </source>
</reference>
<sequence>MDYDVGTWMCSFCGEHGSSERRLVGGIGAMICVPCVERFHALVAPPASPPESSDPPWEAMSNAELLSQLPKIMRTSDQVDRFAAEWVSLIRDRGESWTAIGQALGVTRQAAWERFSKRISSNAAG</sequence>
<dbReference type="PROSITE" id="PS51902">
    <property type="entry name" value="CLPX_ZB"/>
    <property type="match status" value="1"/>
</dbReference>
<feature type="binding site" evidence="1">
    <location>
        <position position="32"/>
    </location>
    <ligand>
        <name>Zn(2+)</name>
        <dbReference type="ChEBI" id="CHEBI:29105"/>
    </ligand>
</feature>
<accession>A0ABW4TRA3</accession>
<feature type="binding site" evidence="1">
    <location>
        <position position="35"/>
    </location>
    <ligand>
        <name>Zn(2+)</name>
        <dbReference type="ChEBI" id="CHEBI:29105"/>
    </ligand>
</feature>
<dbReference type="SMART" id="SM00994">
    <property type="entry name" value="zf-C4_ClpX"/>
    <property type="match status" value="1"/>
</dbReference>
<dbReference type="SUPFAM" id="SSF57716">
    <property type="entry name" value="Glucocorticoid receptor-like (DNA-binding domain)"/>
    <property type="match status" value="1"/>
</dbReference>
<feature type="binding site" evidence="1">
    <location>
        <position position="13"/>
    </location>
    <ligand>
        <name>Zn(2+)</name>
        <dbReference type="ChEBI" id="CHEBI:29105"/>
    </ligand>
</feature>